<keyword evidence="1" id="KW-1133">Transmembrane helix</keyword>
<feature type="transmembrane region" description="Helical" evidence="1">
    <location>
        <begin position="14"/>
        <end position="34"/>
    </location>
</feature>
<accession>A0ABR4CHF2</accession>
<gene>
    <name evidence="2" type="ORF">VTL71DRAFT_15284</name>
</gene>
<dbReference type="EMBL" id="JAZHXI010000008">
    <property type="protein sequence ID" value="KAL2068946.1"/>
    <property type="molecule type" value="Genomic_DNA"/>
</dbReference>
<dbReference type="Proteomes" id="UP001595075">
    <property type="component" value="Unassembled WGS sequence"/>
</dbReference>
<keyword evidence="3" id="KW-1185">Reference proteome</keyword>
<keyword evidence="1" id="KW-0472">Membrane</keyword>
<reference evidence="2 3" key="1">
    <citation type="journal article" date="2024" name="Commun. Biol.">
        <title>Comparative genomic analysis of thermophilic fungi reveals convergent evolutionary adaptations and gene losses.</title>
        <authorList>
            <person name="Steindorff A.S."/>
            <person name="Aguilar-Pontes M.V."/>
            <person name="Robinson A.J."/>
            <person name="Andreopoulos B."/>
            <person name="LaButti K."/>
            <person name="Kuo A."/>
            <person name="Mondo S."/>
            <person name="Riley R."/>
            <person name="Otillar R."/>
            <person name="Haridas S."/>
            <person name="Lipzen A."/>
            <person name="Grimwood J."/>
            <person name="Schmutz J."/>
            <person name="Clum A."/>
            <person name="Reid I.D."/>
            <person name="Moisan M.C."/>
            <person name="Butler G."/>
            <person name="Nguyen T.T.M."/>
            <person name="Dewar K."/>
            <person name="Conant G."/>
            <person name="Drula E."/>
            <person name="Henrissat B."/>
            <person name="Hansel C."/>
            <person name="Singer S."/>
            <person name="Hutchinson M.I."/>
            <person name="de Vries R.P."/>
            <person name="Natvig D.O."/>
            <person name="Powell A.J."/>
            <person name="Tsang A."/>
            <person name="Grigoriev I.V."/>
        </authorList>
    </citation>
    <scope>NUCLEOTIDE SEQUENCE [LARGE SCALE GENOMIC DNA]</scope>
    <source>
        <strain evidence="2 3">CBS 494.80</strain>
    </source>
</reference>
<evidence type="ECO:0000313" key="3">
    <source>
        <dbReference type="Proteomes" id="UP001595075"/>
    </source>
</evidence>
<comment type="caution">
    <text evidence="2">The sequence shown here is derived from an EMBL/GenBank/DDBJ whole genome shotgun (WGS) entry which is preliminary data.</text>
</comment>
<protein>
    <recommendedName>
        <fullName evidence="4">Secreted protein</fullName>
    </recommendedName>
</protein>
<proteinExistence type="predicted"/>
<evidence type="ECO:0008006" key="4">
    <source>
        <dbReference type="Google" id="ProtNLM"/>
    </source>
</evidence>
<evidence type="ECO:0000256" key="1">
    <source>
        <dbReference type="SAM" id="Phobius"/>
    </source>
</evidence>
<evidence type="ECO:0000313" key="2">
    <source>
        <dbReference type="EMBL" id="KAL2068946.1"/>
    </source>
</evidence>
<organism evidence="2 3">
    <name type="scientific">Oculimacula yallundae</name>
    <dbReference type="NCBI Taxonomy" id="86028"/>
    <lineage>
        <taxon>Eukaryota</taxon>
        <taxon>Fungi</taxon>
        <taxon>Dikarya</taxon>
        <taxon>Ascomycota</taxon>
        <taxon>Pezizomycotina</taxon>
        <taxon>Leotiomycetes</taxon>
        <taxon>Helotiales</taxon>
        <taxon>Ploettnerulaceae</taxon>
        <taxon>Oculimacula</taxon>
    </lineage>
</organism>
<sequence length="87" mass="10004">MVQLLGFIATYTRFRFFLVSCIFSAFVYVHQLLFSFRCQSGSWSVQWVRLEGSALHNGLLLQDCSGQEGGWKSSRVESDIEFGWSVR</sequence>
<name>A0ABR4CHF2_9HELO</name>
<keyword evidence="1" id="KW-0812">Transmembrane</keyword>